<evidence type="ECO:0000313" key="2">
    <source>
        <dbReference type="EMBL" id="ETI48448.1"/>
    </source>
</evidence>
<sequence length="56" mass="6053">MSAAIQLVEDVEDDQEKTVSTLDPRQLGQAASTKIMGWLREDSTNVNNDASLSSSV</sequence>
<dbReference type="HOGENOM" id="CLU_3018455_0_0_1"/>
<keyword evidence="3" id="KW-1185">Reference proteome</keyword>
<protein>
    <submittedName>
        <fullName evidence="2">Uncharacterized protein</fullName>
    </submittedName>
</protein>
<evidence type="ECO:0000256" key="1">
    <source>
        <dbReference type="SAM" id="MobiDB-lite"/>
    </source>
</evidence>
<accession>V9FCF0</accession>
<gene>
    <name evidence="2" type="ORF">F443_07524</name>
</gene>
<reference evidence="2 3" key="1">
    <citation type="submission" date="2013-11" db="EMBL/GenBank/DDBJ databases">
        <title>The Genome Sequence of Phytophthora parasitica P1569.</title>
        <authorList>
            <consortium name="The Broad Institute Genomics Platform"/>
            <person name="Russ C."/>
            <person name="Tyler B."/>
            <person name="Panabieres F."/>
            <person name="Shan W."/>
            <person name="Tripathy S."/>
            <person name="Grunwald N."/>
            <person name="Machado M."/>
            <person name="Johnson C.S."/>
            <person name="Arredondo F."/>
            <person name="Hong C."/>
            <person name="Coffey M."/>
            <person name="Young S.K."/>
            <person name="Zeng Q."/>
            <person name="Gargeya S."/>
            <person name="Fitzgerald M."/>
            <person name="Abouelleil A."/>
            <person name="Alvarado L."/>
            <person name="Chapman S.B."/>
            <person name="Gainer-Dewar J."/>
            <person name="Goldberg J."/>
            <person name="Griggs A."/>
            <person name="Gujja S."/>
            <person name="Hansen M."/>
            <person name="Howarth C."/>
            <person name="Imamovic A."/>
            <person name="Ireland A."/>
            <person name="Larimer J."/>
            <person name="McCowan C."/>
            <person name="Murphy C."/>
            <person name="Pearson M."/>
            <person name="Poon T.W."/>
            <person name="Priest M."/>
            <person name="Roberts A."/>
            <person name="Saif S."/>
            <person name="Shea T."/>
            <person name="Sykes S."/>
            <person name="Wortman J."/>
            <person name="Nusbaum C."/>
            <person name="Birren B."/>
        </authorList>
    </citation>
    <scope>NUCLEOTIDE SEQUENCE [LARGE SCALE GENOMIC DNA]</scope>
    <source>
        <strain evidence="2 3">P1569</strain>
    </source>
</reference>
<organism evidence="2 3">
    <name type="scientific">Phytophthora nicotianae P1569</name>
    <dbReference type="NCBI Taxonomy" id="1317065"/>
    <lineage>
        <taxon>Eukaryota</taxon>
        <taxon>Sar</taxon>
        <taxon>Stramenopiles</taxon>
        <taxon>Oomycota</taxon>
        <taxon>Peronosporomycetes</taxon>
        <taxon>Peronosporales</taxon>
        <taxon>Peronosporaceae</taxon>
        <taxon>Phytophthora</taxon>
    </lineage>
</organism>
<feature type="region of interest" description="Disordered" evidence="1">
    <location>
        <begin position="1"/>
        <end position="25"/>
    </location>
</feature>
<dbReference type="Proteomes" id="UP000018721">
    <property type="component" value="Unassembled WGS sequence"/>
</dbReference>
<evidence type="ECO:0000313" key="3">
    <source>
        <dbReference type="Proteomes" id="UP000018721"/>
    </source>
</evidence>
<name>V9FCF0_PHYNI</name>
<comment type="caution">
    <text evidence="2">The sequence shown here is derived from an EMBL/GenBank/DDBJ whole genome shotgun (WGS) entry which is preliminary data.</text>
</comment>
<proteinExistence type="predicted"/>
<dbReference type="AlphaFoldDB" id="V9FCF0"/>
<dbReference type="EMBL" id="ANIZ01001276">
    <property type="protein sequence ID" value="ETI48448.1"/>
    <property type="molecule type" value="Genomic_DNA"/>
</dbReference>